<sequence length="428" mass="49352">MLSVFYEKCLALIRSPLLHQSLVRSLPSINEAVLGSIKGSCMTIGPTHTYIQEGLEKGISEQKLKGIVYESLKRINPSVPYLFSLNQICHITGVSYPYLREIVRRNSTPYNFHRIPKKSGGHRFLTIPRTELKLVQTWIHKEILASQAPHFRCYSYHSQSSIFNCAREHCSSKWLIKMDIESFFDSISEVMVYKVFRKLGYKPLVAFELGRICTYQPTHLRISNTLKWRNFNTNSAEYPYKRKGVSFFGRLPQGAPTSPMLSNLVFQEIDEQLHSYATENGLVYTRYADDLTFSTIDNRFSRERAIKFVSYVKKVLRTENFNTNKTKLKIIPPGSRKIVLGLNVEAQEPLLSKGFKKRVEGHLRGIEKFGILQHVEHRRFDTIFGMLSHINGLIGYAKQIDNAYGFRLEAWFSSILTQNGIVNESFQE</sequence>
<dbReference type="EC" id="2.7.7.49" evidence="1"/>
<evidence type="ECO:0000256" key="3">
    <source>
        <dbReference type="ARBA" id="ARBA00022695"/>
    </source>
</evidence>
<evidence type="ECO:0000256" key="4">
    <source>
        <dbReference type="ARBA" id="ARBA00022723"/>
    </source>
</evidence>
<evidence type="ECO:0000256" key="6">
    <source>
        <dbReference type="ARBA" id="ARBA00022918"/>
    </source>
</evidence>
<evidence type="ECO:0000259" key="10">
    <source>
        <dbReference type="PROSITE" id="PS50878"/>
    </source>
</evidence>
<keyword evidence="2" id="KW-0808">Transferase</keyword>
<dbReference type="GO" id="GO:0003964">
    <property type="term" value="F:RNA-directed DNA polymerase activity"/>
    <property type="evidence" value="ECO:0007669"/>
    <property type="project" value="UniProtKB-KW"/>
</dbReference>
<name>A0A1Y6MHN1_9GAMM</name>
<dbReference type="InterPro" id="IPR000477">
    <property type="entry name" value="RT_dom"/>
</dbReference>
<protein>
    <recommendedName>
        <fullName evidence="1">RNA-directed DNA polymerase</fullName>
        <ecNumber evidence="1">2.7.7.49</ecNumber>
    </recommendedName>
</protein>
<organism evidence="11 12">
    <name type="scientific">Photobacterium andalusiense</name>
    <dbReference type="NCBI Taxonomy" id="2204296"/>
    <lineage>
        <taxon>Bacteria</taxon>
        <taxon>Pseudomonadati</taxon>
        <taxon>Pseudomonadota</taxon>
        <taxon>Gammaproteobacteria</taxon>
        <taxon>Vibrionales</taxon>
        <taxon>Vibrionaceae</taxon>
        <taxon>Photobacterium</taxon>
    </lineage>
</organism>
<dbReference type="Pfam" id="PF00078">
    <property type="entry name" value="RVT_1"/>
    <property type="match status" value="1"/>
</dbReference>
<dbReference type="AlphaFoldDB" id="A0A1Y6MHN1"/>
<feature type="domain" description="Reverse transcriptase" evidence="10">
    <location>
        <begin position="96"/>
        <end position="344"/>
    </location>
</feature>
<evidence type="ECO:0000313" key="11">
    <source>
        <dbReference type="EMBL" id="SMY36064.1"/>
    </source>
</evidence>
<dbReference type="EMBL" id="FYAJ01000004">
    <property type="protein sequence ID" value="SMY36064.1"/>
    <property type="molecule type" value="Genomic_DNA"/>
</dbReference>
<keyword evidence="7" id="KW-0051">Antiviral defense</keyword>
<dbReference type="PANTHER" id="PTHR34047">
    <property type="entry name" value="NUCLEAR INTRON MATURASE 1, MITOCHONDRIAL-RELATED"/>
    <property type="match status" value="1"/>
</dbReference>
<evidence type="ECO:0000256" key="7">
    <source>
        <dbReference type="ARBA" id="ARBA00023118"/>
    </source>
</evidence>
<dbReference type="SUPFAM" id="SSF56672">
    <property type="entry name" value="DNA/RNA polymerases"/>
    <property type="match status" value="1"/>
</dbReference>
<dbReference type="CDD" id="cd03487">
    <property type="entry name" value="RT_Bac_retron_II"/>
    <property type="match status" value="1"/>
</dbReference>
<dbReference type="PROSITE" id="PS50878">
    <property type="entry name" value="RT_POL"/>
    <property type="match status" value="1"/>
</dbReference>
<dbReference type="InterPro" id="IPR043502">
    <property type="entry name" value="DNA/RNA_pol_sf"/>
</dbReference>
<dbReference type="GO" id="GO:0003723">
    <property type="term" value="F:RNA binding"/>
    <property type="evidence" value="ECO:0007669"/>
    <property type="project" value="InterPro"/>
</dbReference>
<dbReference type="GO" id="GO:0051607">
    <property type="term" value="P:defense response to virus"/>
    <property type="evidence" value="ECO:0007669"/>
    <property type="project" value="UniProtKB-KW"/>
</dbReference>
<dbReference type="Proteomes" id="UP000195719">
    <property type="component" value="Unassembled WGS sequence"/>
</dbReference>
<dbReference type="PANTHER" id="PTHR34047:SF7">
    <property type="entry name" value="RNA-DIRECTED DNA POLYMERASE"/>
    <property type="match status" value="1"/>
</dbReference>
<dbReference type="InterPro" id="IPR051083">
    <property type="entry name" value="GrpII_Intron_Splice-Mob/Def"/>
</dbReference>
<evidence type="ECO:0000256" key="8">
    <source>
        <dbReference type="ARBA" id="ARBA00034120"/>
    </source>
</evidence>
<keyword evidence="3" id="KW-0548">Nucleotidyltransferase</keyword>
<evidence type="ECO:0000256" key="5">
    <source>
        <dbReference type="ARBA" id="ARBA00022842"/>
    </source>
</evidence>
<accession>A0A1Y6MHN1</accession>
<gene>
    <name evidence="11" type="ORF">PAND9192_02393</name>
</gene>
<comment type="similarity">
    <text evidence="8">Belongs to the bacterial reverse transcriptase family.</text>
</comment>
<dbReference type="GO" id="GO:0046872">
    <property type="term" value="F:metal ion binding"/>
    <property type="evidence" value="ECO:0007669"/>
    <property type="project" value="UniProtKB-KW"/>
</dbReference>
<evidence type="ECO:0000256" key="2">
    <source>
        <dbReference type="ARBA" id="ARBA00022679"/>
    </source>
</evidence>
<evidence type="ECO:0000313" key="12">
    <source>
        <dbReference type="Proteomes" id="UP000195719"/>
    </source>
</evidence>
<proteinExistence type="inferred from homology"/>
<keyword evidence="12" id="KW-1185">Reference proteome</keyword>
<keyword evidence="6 11" id="KW-0695">RNA-directed DNA polymerase</keyword>
<evidence type="ECO:0000256" key="9">
    <source>
        <dbReference type="ARBA" id="ARBA00048173"/>
    </source>
</evidence>
<keyword evidence="4" id="KW-0479">Metal-binding</keyword>
<reference evidence="12" key="1">
    <citation type="submission" date="2017-06" db="EMBL/GenBank/DDBJ databases">
        <authorList>
            <person name="Rodrigo-Torres L."/>
            <person name="Arahal R.D."/>
            <person name="Lucena T."/>
        </authorList>
    </citation>
    <scope>NUCLEOTIDE SEQUENCE [LARGE SCALE GENOMIC DNA]</scope>
    <source>
        <strain evidence="12">CECT 9192</strain>
    </source>
</reference>
<dbReference type="InterPro" id="IPR000123">
    <property type="entry name" value="Reverse_transcriptase_msDNA"/>
</dbReference>
<keyword evidence="5" id="KW-0460">Magnesium</keyword>
<comment type="catalytic activity">
    <reaction evidence="9">
        <text>DNA(n) + a 2'-deoxyribonucleoside 5'-triphosphate = DNA(n+1) + diphosphate</text>
        <dbReference type="Rhea" id="RHEA:22508"/>
        <dbReference type="Rhea" id="RHEA-COMP:17339"/>
        <dbReference type="Rhea" id="RHEA-COMP:17340"/>
        <dbReference type="ChEBI" id="CHEBI:33019"/>
        <dbReference type="ChEBI" id="CHEBI:61560"/>
        <dbReference type="ChEBI" id="CHEBI:173112"/>
        <dbReference type="EC" id="2.7.7.49"/>
    </reaction>
</comment>
<evidence type="ECO:0000256" key="1">
    <source>
        <dbReference type="ARBA" id="ARBA00012493"/>
    </source>
</evidence>
<dbReference type="PRINTS" id="PR00866">
    <property type="entry name" value="RNADNAPOLMS"/>
</dbReference>